<dbReference type="OrthoDB" id="10419586at2759"/>
<dbReference type="Proteomes" id="UP000054928">
    <property type="component" value="Unassembled WGS sequence"/>
</dbReference>
<keyword evidence="2" id="KW-1185">Reference proteome</keyword>
<dbReference type="RefSeq" id="XP_024580003.1">
    <property type="nucleotide sequence ID" value="XM_024729646.1"/>
</dbReference>
<name>A0A0P1AQL4_PLAHL</name>
<organism evidence="1 2">
    <name type="scientific">Plasmopara halstedii</name>
    <name type="common">Downy mildew of sunflower</name>
    <dbReference type="NCBI Taxonomy" id="4781"/>
    <lineage>
        <taxon>Eukaryota</taxon>
        <taxon>Sar</taxon>
        <taxon>Stramenopiles</taxon>
        <taxon>Oomycota</taxon>
        <taxon>Peronosporomycetes</taxon>
        <taxon>Peronosporales</taxon>
        <taxon>Peronosporaceae</taxon>
        <taxon>Plasmopara</taxon>
    </lineage>
</organism>
<dbReference type="AlphaFoldDB" id="A0A0P1AQL4"/>
<dbReference type="GeneID" id="36408881"/>
<evidence type="ECO:0000313" key="1">
    <source>
        <dbReference type="EMBL" id="CEG43634.1"/>
    </source>
</evidence>
<protein>
    <submittedName>
        <fullName evidence="1">Uncharacterized protein</fullName>
    </submittedName>
</protein>
<accession>A0A0P1AQL4</accession>
<evidence type="ECO:0000313" key="2">
    <source>
        <dbReference type="Proteomes" id="UP000054928"/>
    </source>
</evidence>
<proteinExistence type="predicted"/>
<dbReference type="EMBL" id="CCYD01000715">
    <property type="protein sequence ID" value="CEG43634.1"/>
    <property type="molecule type" value="Genomic_DNA"/>
</dbReference>
<sequence length="191" mass="22387">MDSEEQVDSRSWIKNLFIENPNWVALRIHPIRRKTGKDDPRYRLGDKGSLITIIGNIKRYNYETIDWVATESKIRNIYYDGESNSIDEVGAMHDEENLTRTLMQSDKKRLKGKKRAGDDLEFLDVKLKDRRLDDIHFVNRSTSTTSDDDQSRIKLLWILLNNKELLISNGIMKNVLPVFKEKFKSDVSDLR</sequence>
<reference evidence="2" key="1">
    <citation type="submission" date="2014-09" db="EMBL/GenBank/DDBJ databases">
        <authorList>
            <person name="Sharma Rahul"/>
            <person name="Thines Marco"/>
        </authorList>
    </citation>
    <scope>NUCLEOTIDE SEQUENCE [LARGE SCALE GENOMIC DNA]</scope>
</reference>
<feature type="non-terminal residue" evidence="1">
    <location>
        <position position="191"/>
    </location>
</feature>